<evidence type="ECO:0000256" key="5">
    <source>
        <dbReference type="PROSITE-ProRule" id="PRU01248"/>
    </source>
</evidence>
<evidence type="ECO:0000259" key="7">
    <source>
        <dbReference type="PROSITE" id="PS51900"/>
    </source>
</evidence>
<dbReference type="InterPro" id="IPR010998">
    <property type="entry name" value="Integrase_recombinase_N"/>
</dbReference>
<keyword evidence="3 5" id="KW-0238">DNA-binding</keyword>
<keyword evidence="4" id="KW-0233">DNA recombination</keyword>
<dbReference type="Proteomes" id="UP001189756">
    <property type="component" value="Unassembled WGS sequence"/>
</dbReference>
<dbReference type="GO" id="GO:0015074">
    <property type="term" value="P:DNA integration"/>
    <property type="evidence" value="ECO:0007669"/>
    <property type="project" value="UniProtKB-KW"/>
</dbReference>
<reference evidence="8" key="1">
    <citation type="submission" date="2023-07" db="EMBL/GenBank/DDBJ databases">
        <authorList>
            <person name="Peeters C."/>
        </authorList>
    </citation>
    <scope>NUCLEOTIDE SEQUENCE</scope>
    <source>
        <strain evidence="8">R-77560</strain>
    </source>
</reference>
<evidence type="ECO:0000256" key="2">
    <source>
        <dbReference type="ARBA" id="ARBA00022908"/>
    </source>
</evidence>
<sequence length="396" mass="44626">MNNLTPVPRTPSNALISPVLQDVSTDEQLLGEWLKDLFNAGMGISQNTLSQYSLEGRRLLWFANAVERRFQAWDKPTANAYLTFLASPPEHAIGDSRTKNSGAWRPFRKPPSAASVKQSAIIARSFFNWLVDQQAIRVNPLPRPPRSRENRGPGTQQRYLNITQLKAVFDAIAARPAEMFWDRLKQDRDRMVIALAFQTGLRASEMAELRWSDFQRRDGKHGPYWVIVVRHAKSGDNQVVPCDAAMEEISAFRRTIGLGPEPKANDTIAVIPCIAGGKRKRVKPHGSLDLQLLLQRGVTTRHGIYAIVKDAFKQAADLLRDLGDELSADGLEHASTHWLRHSAATHLLRSGKSVTNVQRVLRHQDINTTRRYTHEEMDDLAHDVSDGLMLDNILRK</sequence>
<dbReference type="PROSITE" id="PS51900">
    <property type="entry name" value="CB"/>
    <property type="match status" value="1"/>
</dbReference>
<dbReference type="InterPro" id="IPR002104">
    <property type="entry name" value="Integrase_catalytic"/>
</dbReference>
<dbReference type="EMBL" id="CATZAZ010000011">
    <property type="protein sequence ID" value="CAJ0804685.1"/>
    <property type="molecule type" value="Genomic_DNA"/>
</dbReference>
<evidence type="ECO:0000256" key="1">
    <source>
        <dbReference type="ARBA" id="ARBA00008857"/>
    </source>
</evidence>
<dbReference type="RefSeq" id="WP_024542440.1">
    <property type="nucleotide sequence ID" value="NZ_CATZAZ010000011.1"/>
</dbReference>
<dbReference type="Pfam" id="PF00589">
    <property type="entry name" value="Phage_integrase"/>
    <property type="match status" value="1"/>
</dbReference>
<dbReference type="AlphaFoldDB" id="A0AAD2BS79"/>
<dbReference type="GeneID" id="34794364"/>
<dbReference type="Gene3D" id="1.10.443.10">
    <property type="entry name" value="Intergrase catalytic core"/>
    <property type="match status" value="1"/>
</dbReference>
<accession>A0AAD2BS79</accession>
<name>A0AAD2BS79_9RALS</name>
<dbReference type="PROSITE" id="PS51898">
    <property type="entry name" value="TYR_RECOMBINASE"/>
    <property type="match status" value="1"/>
</dbReference>
<organism evidence="8 9">
    <name type="scientific">Ralstonia thomasii</name>
    <dbReference type="NCBI Taxonomy" id="3058596"/>
    <lineage>
        <taxon>Bacteria</taxon>
        <taxon>Pseudomonadati</taxon>
        <taxon>Pseudomonadota</taxon>
        <taxon>Betaproteobacteria</taxon>
        <taxon>Burkholderiales</taxon>
        <taxon>Burkholderiaceae</taxon>
        <taxon>Ralstonia</taxon>
    </lineage>
</organism>
<proteinExistence type="inferred from homology"/>
<feature type="domain" description="Tyr recombinase" evidence="6">
    <location>
        <begin position="155"/>
        <end position="385"/>
    </location>
</feature>
<dbReference type="Gene3D" id="1.10.150.130">
    <property type="match status" value="1"/>
</dbReference>
<feature type="domain" description="Core-binding (CB)" evidence="7">
    <location>
        <begin position="24"/>
        <end position="131"/>
    </location>
</feature>
<dbReference type="GO" id="GO:0006310">
    <property type="term" value="P:DNA recombination"/>
    <property type="evidence" value="ECO:0007669"/>
    <property type="project" value="UniProtKB-KW"/>
</dbReference>
<dbReference type="InterPro" id="IPR050090">
    <property type="entry name" value="Tyrosine_recombinase_XerCD"/>
</dbReference>
<evidence type="ECO:0000256" key="3">
    <source>
        <dbReference type="ARBA" id="ARBA00023125"/>
    </source>
</evidence>
<protein>
    <submittedName>
        <fullName evidence="8">Tyrosine recombinase XerC</fullName>
    </submittedName>
</protein>
<dbReference type="PANTHER" id="PTHR30349:SF64">
    <property type="entry name" value="PROPHAGE INTEGRASE INTD-RELATED"/>
    <property type="match status" value="1"/>
</dbReference>
<dbReference type="CDD" id="cd00397">
    <property type="entry name" value="DNA_BRE_C"/>
    <property type="match status" value="1"/>
</dbReference>
<evidence type="ECO:0000313" key="9">
    <source>
        <dbReference type="Proteomes" id="UP001189756"/>
    </source>
</evidence>
<dbReference type="InterPro" id="IPR011010">
    <property type="entry name" value="DNA_brk_join_enz"/>
</dbReference>
<comment type="similarity">
    <text evidence="1">Belongs to the 'phage' integrase family.</text>
</comment>
<evidence type="ECO:0000256" key="4">
    <source>
        <dbReference type="ARBA" id="ARBA00023172"/>
    </source>
</evidence>
<gene>
    <name evidence="8" type="primary">xerC_4</name>
    <name evidence="8" type="ORF">R77560_04116</name>
</gene>
<dbReference type="SUPFAM" id="SSF56349">
    <property type="entry name" value="DNA breaking-rejoining enzymes"/>
    <property type="match status" value="1"/>
</dbReference>
<dbReference type="InterPro" id="IPR044068">
    <property type="entry name" value="CB"/>
</dbReference>
<dbReference type="PANTHER" id="PTHR30349">
    <property type="entry name" value="PHAGE INTEGRASE-RELATED"/>
    <property type="match status" value="1"/>
</dbReference>
<evidence type="ECO:0000259" key="6">
    <source>
        <dbReference type="PROSITE" id="PS51898"/>
    </source>
</evidence>
<evidence type="ECO:0000313" key="8">
    <source>
        <dbReference type="EMBL" id="CAJ0804685.1"/>
    </source>
</evidence>
<dbReference type="GO" id="GO:0003677">
    <property type="term" value="F:DNA binding"/>
    <property type="evidence" value="ECO:0007669"/>
    <property type="project" value="UniProtKB-UniRule"/>
</dbReference>
<comment type="caution">
    <text evidence="8">The sequence shown here is derived from an EMBL/GenBank/DDBJ whole genome shotgun (WGS) entry which is preliminary data.</text>
</comment>
<dbReference type="InterPro" id="IPR013762">
    <property type="entry name" value="Integrase-like_cat_sf"/>
</dbReference>
<keyword evidence="2" id="KW-0229">DNA integration</keyword>